<feature type="transmembrane region" description="Helical" evidence="6">
    <location>
        <begin position="178"/>
        <end position="199"/>
    </location>
</feature>
<feature type="transmembrane region" description="Helical" evidence="6">
    <location>
        <begin position="430"/>
        <end position="449"/>
    </location>
</feature>
<reference evidence="8" key="1">
    <citation type="submission" date="2016-01" db="EMBL/GenBank/DDBJ databases">
        <title>Reference transcriptome for the parasite Schistocephalus solidus: insights into the molecular evolution of parasitism.</title>
        <authorList>
            <person name="Hebert F.O."/>
            <person name="Grambauer S."/>
            <person name="Barber I."/>
            <person name="Landry C.R."/>
            <person name="Aubin-Horth N."/>
        </authorList>
    </citation>
    <scope>NUCLEOTIDE SEQUENCE</scope>
</reference>
<gene>
    <name evidence="8" type="ORF">TR105114</name>
</gene>
<evidence type="ECO:0000256" key="6">
    <source>
        <dbReference type="SAM" id="Phobius"/>
    </source>
</evidence>
<feature type="transmembrane region" description="Helical" evidence="6">
    <location>
        <begin position="53"/>
        <end position="74"/>
    </location>
</feature>
<keyword evidence="5 6" id="KW-0472">Membrane</keyword>
<feature type="transmembrane region" description="Helical" evidence="6">
    <location>
        <begin position="80"/>
        <end position="98"/>
    </location>
</feature>
<evidence type="ECO:0000259" key="7">
    <source>
        <dbReference type="Pfam" id="PF13906"/>
    </source>
</evidence>
<dbReference type="InterPro" id="IPR029485">
    <property type="entry name" value="CAT_C"/>
</dbReference>
<evidence type="ECO:0000256" key="5">
    <source>
        <dbReference type="ARBA" id="ARBA00023136"/>
    </source>
</evidence>
<evidence type="ECO:0000256" key="1">
    <source>
        <dbReference type="ARBA" id="ARBA00004141"/>
    </source>
</evidence>
<dbReference type="GO" id="GO:0005886">
    <property type="term" value="C:plasma membrane"/>
    <property type="evidence" value="ECO:0007669"/>
    <property type="project" value="TreeGrafter"/>
</dbReference>
<evidence type="ECO:0000313" key="8">
    <source>
        <dbReference type="EMBL" id="JAP57714.1"/>
    </source>
</evidence>
<dbReference type="PANTHER" id="PTHR43243:SF4">
    <property type="entry name" value="CATIONIC AMINO ACID TRANSPORTER 4"/>
    <property type="match status" value="1"/>
</dbReference>
<accession>A0A0X3Q161</accession>
<dbReference type="GO" id="GO:0015171">
    <property type="term" value="F:amino acid transmembrane transporter activity"/>
    <property type="evidence" value="ECO:0007669"/>
    <property type="project" value="TreeGrafter"/>
</dbReference>
<evidence type="ECO:0000256" key="4">
    <source>
        <dbReference type="ARBA" id="ARBA00022989"/>
    </source>
</evidence>
<dbReference type="InterPro" id="IPR002293">
    <property type="entry name" value="AA/rel_permease1"/>
</dbReference>
<feature type="transmembrane region" description="Helical" evidence="6">
    <location>
        <begin position="258"/>
        <end position="283"/>
    </location>
</feature>
<dbReference type="AlphaFoldDB" id="A0A0X3Q161"/>
<feature type="transmembrane region" description="Helical" evidence="6">
    <location>
        <begin position="405"/>
        <end position="424"/>
    </location>
</feature>
<dbReference type="Pfam" id="PF13906">
    <property type="entry name" value="AA_permease_C"/>
    <property type="match status" value="1"/>
</dbReference>
<name>A0A0X3Q161_SCHSO</name>
<protein>
    <recommendedName>
        <fullName evidence="7">Cationic amino acid transporter C-terminal domain-containing protein</fullName>
    </recommendedName>
</protein>
<feature type="transmembrane region" description="Helical" evidence="6">
    <location>
        <begin position="206"/>
        <end position="230"/>
    </location>
</feature>
<feature type="transmembrane region" description="Helical" evidence="6">
    <location>
        <begin position="625"/>
        <end position="643"/>
    </location>
</feature>
<feature type="transmembrane region" description="Helical" evidence="6">
    <location>
        <begin position="118"/>
        <end position="144"/>
    </location>
</feature>
<feature type="domain" description="Cationic amino acid transporter C-terminal" evidence="7">
    <location>
        <begin position="598"/>
        <end position="648"/>
    </location>
</feature>
<sequence length="669" mass="72496">MEDKTKKGCCRSETCSKYCENVRVKTMQTKPVGEDPNDLLRTQLKRCLRTKDLTAYGVASMIGGTIFVLTGTVARAKTGPAVFLAYIIAGIVALFNALNYSELACRFPKAGSTYTYAYIMLGELPAFLAGWSILLEYILGVAAVSRGWSSNLNGLVNDAISNWTIENVGLWSEPNGFFASYPDFVALAIILFVSVITCFGIEKSSILNFVCTIVNTGILFAISAFMFVYAKPDLIVAVPPVNATATPGSLAPDDLTPFLPYGIVGLVAGTATCFNAFIGFDMISTCAEEAAEPEKSIPRANTLSVLIVTVLLSLASLSLVLYIPWYEFDLGAPFLKALAGPLSGGGDNLAKRILFYVVGVGCLIALFSNILTSSIAAPRILYAMGQDGLLFHCLAKISDPFKSPVAATSFIALVAAILTLAFTIESLADFLSLGTLIAYSMTAIGVIFIRYCPPPELREDNTFRGGMPNADMNRPVDPSTAKQPKIPLDVDLPPAAAAAIDQPGYLKLWWANHLPACMVRCFTIDKAPGYVVYWATLSFVFCVVALLCTVLLVPVTTGGIGPVIWRYVGATLWLLLILCCMAIIGMHRQFPAQRPKLYRLPMVPFMPFCTIVINSVLIAELSWMTWVRFLIWVAIGGLIYFAYGVRHSNPLSGAEEENLLDDTDSIKKP</sequence>
<comment type="subcellular location">
    <subcellularLocation>
        <location evidence="1">Membrane</location>
        <topology evidence="1">Multi-pass membrane protein</topology>
    </subcellularLocation>
</comment>
<keyword evidence="2" id="KW-0813">Transport</keyword>
<keyword evidence="4 6" id="KW-1133">Transmembrane helix</keyword>
<evidence type="ECO:0000256" key="2">
    <source>
        <dbReference type="ARBA" id="ARBA00022448"/>
    </source>
</evidence>
<organism evidence="8">
    <name type="scientific">Schistocephalus solidus</name>
    <name type="common">Tapeworm</name>
    <dbReference type="NCBI Taxonomy" id="70667"/>
    <lineage>
        <taxon>Eukaryota</taxon>
        <taxon>Metazoa</taxon>
        <taxon>Spiralia</taxon>
        <taxon>Lophotrochozoa</taxon>
        <taxon>Platyhelminthes</taxon>
        <taxon>Cestoda</taxon>
        <taxon>Eucestoda</taxon>
        <taxon>Diphyllobothriidea</taxon>
        <taxon>Diphyllobothriidae</taxon>
        <taxon>Schistocephalus</taxon>
    </lineage>
</organism>
<dbReference type="EMBL" id="GEEE01005511">
    <property type="protein sequence ID" value="JAP57714.1"/>
    <property type="molecule type" value="Transcribed_RNA"/>
</dbReference>
<dbReference type="Gene3D" id="1.20.1740.10">
    <property type="entry name" value="Amino acid/polyamine transporter I"/>
    <property type="match status" value="2"/>
</dbReference>
<keyword evidence="3 6" id="KW-0812">Transmembrane</keyword>
<feature type="transmembrane region" description="Helical" evidence="6">
    <location>
        <begin position="303"/>
        <end position="325"/>
    </location>
</feature>
<dbReference type="Pfam" id="PF13520">
    <property type="entry name" value="AA_permease_2"/>
    <property type="match status" value="1"/>
</dbReference>
<proteinExistence type="predicted"/>
<feature type="transmembrane region" description="Helical" evidence="6">
    <location>
        <begin position="530"/>
        <end position="552"/>
    </location>
</feature>
<evidence type="ECO:0000256" key="3">
    <source>
        <dbReference type="ARBA" id="ARBA00022692"/>
    </source>
</evidence>
<feature type="transmembrane region" description="Helical" evidence="6">
    <location>
        <begin position="597"/>
        <end position="619"/>
    </location>
</feature>
<feature type="transmembrane region" description="Helical" evidence="6">
    <location>
        <begin position="564"/>
        <end position="585"/>
    </location>
</feature>
<dbReference type="PANTHER" id="PTHR43243">
    <property type="entry name" value="INNER MEMBRANE TRANSPORTER YGJI-RELATED"/>
    <property type="match status" value="1"/>
</dbReference>
<feature type="transmembrane region" description="Helical" evidence="6">
    <location>
        <begin position="353"/>
        <end position="372"/>
    </location>
</feature>